<accession>A0AAD7RSV4</accession>
<dbReference type="EMBL" id="JAINUG010000178">
    <property type="protein sequence ID" value="KAJ8389776.1"/>
    <property type="molecule type" value="Genomic_DNA"/>
</dbReference>
<dbReference type="AlphaFoldDB" id="A0AAD7RSV4"/>
<keyword evidence="2" id="KW-1185">Reference proteome</keyword>
<organism evidence="1 2">
    <name type="scientific">Aldrovandia affinis</name>
    <dbReference type="NCBI Taxonomy" id="143900"/>
    <lineage>
        <taxon>Eukaryota</taxon>
        <taxon>Metazoa</taxon>
        <taxon>Chordata</taxon>
        <taxon>Craniata</taxon>
        <taxon>Vertebrata</taxon>
        <taxon>Euteleostomi</taxon>
        <taxon>Actinopterygii</taxon>
        <taxon>Neopterygii</taxon>
        <taxon>Teleostei</taxon>
        <taxon>Notacanthiformes</taxon>
        <taxon>Halosauridae</taxon>
        <taxon>Aldrovandia</taxon>
    </lineage>
</organism>
<evidence type="ECO:0000313" key="2">
    <source>
        <dbReference type="Proteomes" id="UP001221898"/>
    </source>
</evidence>
<sequence>MGCTTSVVLFEGLRTVIQRNCGYVCKSSAELAAAAAEERAPNMTQSLTWHSASASICRTCARSMSSPALPRPGQPQVLL</sequence>
<evidence type="ECO:0000313" key="1">
    <source>
        <dbReference type="EMBL" id="KAJ8389776.1"/>
    </source>
</evidence>
<comment type="caution">
    <text evidence="1">The sequence shown here is derived from an EMBL/GenBank/DDBJ whole genome shotgun (WGS) entry which is preliminary data.</text>
</comment>
<gene>
    <name evidence="1" type="ORF">AAFF_G00114820</name>
</gene>
<proteinExistence type="predicted"/>
<name>A0AAD7RSV4_9TELE</name>
<dbReference type="Proteomes" id="UP001221898">
    <property type="component" value="Unassembled WGS sequence"/>
</dbReference>
<protein>
    <submittedName>
        <fullName evidence="1">Uncharacterized protein</fullName>
    </submittedName>
</protein>
<reference evidence="1" key="1">
    <citation type="journal article" date="2023" name="Science">
        <title>Genome structures resolve the early diversification of teleost fishes.</title>
        <authorList>
            <person name="Parey E."/>
            <person name="Louis A."/>
            <person name="Montfort J."/>
            <person name="Bouchez O."/>
            <person name="Roques C."/>
            <person name="Iampietro C."/>
            <person name="Lluch J."/>
            <person name="Castinel A."/>
            <person name="Donnadieu C."/>
            <person name="Desvignes T."/>
            <person name="Floi Bucao C."/>
            <person name="Jouanno E."/>
            <person name="Wen M."/>
            <person name="Mejri S."/>
            <person name="Dirks R."/>
            <person name="Jansen H."/>
            <person name="Henkel C."/>
            <person name="Chen W.J."/>
            <person name="Zahm M."/>
            <person name="Cabau C."/>
            <person name="Klopp C."/>
            <person name="Thompson A.W."/>
            <person name="Robinson-Rechavi M."/>
            <person name="Braasch I."/>
            <person name="Lecointre G."/>
            <person name="Bobe J."/>
            <person name="Postlethwait J.H."/>
            <person name="Berthelot C."/>
            <person name="Roest Crollius H."/>
            <person name="Guiguen Y."/>
        </authorList>
    </citation>
    <scope>NUCLEOTIDE SEQUENCE</scope>
    <source>
        <strain evidence="1">NC1722</strain>
    </source>
</reference>